<organism evidence="2 3">
    <name type="scientific">Streptococcus oralis</name>
    <dbReference type="NCBI Taxonomy" id="1303"/>
    <lineage>
        <taxon>Bacteria</taxon>
        <taxon>Bacillati</taxon>
        <taxon>Bacillota</taxon>
        <taxon>Bacilli</taxon>
        <taxon>Lactobacillales</taxon>
        <taxon>Streptococcaceae</taxon>
        <taxon>Streptococcus</taxon>
    </lineage>
</organism>
<evidence type="ECO:0000256" key="1">
    <source>
        <dbReference type="SAM" id="Phobius"/>
    </source>
</evidence>
<feature type="transmembrane region" description="Helical" evidence="1">
    <location>
        <begin position="221"/>
        <end position="240"/>
    </location>
</feature>
<comment type="caution">
    <text evidence="2">The sequence shown here is derived from an EMBL/GenBank/DDBJ whole genome shotgun (WGS) entry which is preliminary data.</text>
</comment>
<feature type="transmembrane region" description="Helical" evidence="1">
    <location>
        <begin position="326"/>
        <end position="352"/>
    </location>
</feature>
<keyword evidence="1" id="KW-0472">Membrane</keyword>
<protein>
    <recommendedName>
        <fullName evidence="4">Wzy</fullName>
    </recommendedName>
</protein>
<evidence type="ECO:0008006" key="4">
    <source>
        <dbReference type="Google" id="ProtNLM"/>
    </source>
</evidence>
<sequence>MKHDRVYNLVFNILFSISAVLYMLKFVNIAKIDSLNILILASSVFLLTLHTVIYGFNQLKLLCLSFTLYLCFLVYFQGLAFFDLMNFFLLYPTVIESNKGLNKIHLLILVIFLVSVVVLSHIGVIGNILVFRTGGVSRGSLGFIHPNSLGLMAYAITLNALYVFKLKRNKFIFYGSLLIFNYFIFAITDSRTSFLISLLIILSCFIFDFRGTLYKVVKSSFIYIVMVVSSLFIILATTYFEVREPFIFLNKLFTNRIYSGNVFVAEYGYNLFGNVIKGALPTLAGDVIIDSGYVGLILRLGVLFFIGYLLFMLLRIKQNIFLLKEAILISSVFISLMFESYGFSGFIFPVLFVDFVGRRKEL</sequence>
<feature type="transmembrane region" description="Helical" evidence="1">
    <location>
        <begin position="143"/>
        <end position="164"/>
    </location>
</feature>
<dbReference type="PATRIC" id="fig|1303.81.peg.1274"/>
<keyword evidence="1" id="KW-1133">Transmembrane helix</keyword>
<dbReference type="AlphaFoldDB" id="A0A139PKM1"/>
<keyword evidence="1" id="KW-0812">Transmembrane</keyword>
<feature type="transmembrane region" description="Helical" evidence="1">
    <location>
        <begin position="293"/>
        <end position="314"/>
    </location>
</feature>
<reference evidence="2 3" key="1">
    <citation type="submission" date="2016-01" db="EMBL/GenBank/DDBJ databases">
        <title>Highly variable Streptococcus oralis are common among viridans streptococci isolated from primates.</title>
        <authorList>
            <person name="Denapaite D."/>
            <person name="Rieger M."/>
            <person name="Koendgen S."/>
            <person name="Brueckner R."/>
            <person name="Ochigava I."/>
            <person name="Kappeler P."/>
            <person name="Maetz-Rensing K."/>
            <person name="Leendertz F."/>
            <person name="Hakenbeck R."/>
        </authorList>
    </citation>
    <scope>NUCLEOTIDE SEQUENCE [LARGE SCALE GENOMIC DNA]</scope>
    <source>
        <strain evidence="2 3">DD21</strain>
    </source>
</reference>
<feature type="transmembrane region" description="Helical" evidence="1">
    <location>
        <begin position="36"/>
        <end position="54"/>
    </location>
</feature>
<dbReference type="EMBL" id="LQZP01000264">
    <property type="protein sequence ID" value="KXT90867.1"/>
    <property type="molecule type" value="Genomic_DNA"/>
</dbReference>
<feature type="transmembrane region" description="Helical" evidence="1">
    <location>
        <begin position="66"/>
        <end position="94"/>
    </location>
</feature>
<feature type="transmembrane region" description="Helical" evidence="1">
    <location>
        <begin position="171"/>
        <end position="187"/>
    </location>
</feature>
<accession>A0A139PKM1</accession>
<name>A0A139PKM1_STROR</name>
<feature type="transmembrane region" description="Helical" evidence="1">
    <location>
        <begin position="6"/>
        <end position="24"/>
    </location>
</feature>
<evidence type="ECO:0000313" key="2">
    <source>
        <dbReference type="EMBL" id="KXT90867.1"/>
    </source>
</evidence>
<dbReference type="Proteomes" id="UP000070053">
    <property type="component" value="Unassembled WGS sequence"/>
</dbReference>
<proteinExistence type="predicted"/>
<gene>
    <name evidence="2" type="ORF">SORDD21_01040</name>
</gene>
<feature type="transmembrane region" description="Helical" evidence="1">
    <location>
        <begin position="193"/>
        <end position="209"/>
    </location>
</feature>
<evidence type="ECO:0000313" key="3">
    <source>
        <dbReference type="Proteomes" id="UP000070053"/>
    </source>
</evidence>
<feature type="transmembrane region" description="Helical" evidence="1">
    <location>
        <begin position="106"/>
        <end position="131"/>
    </location>
</feature>